<dbReference type="Pfam" id="PF13843">
    <property type="entry name" value="DDE_Tnp_1_7"/>
    <property type="match status" value="1"/>
</dbReference>
<dbReference type="PANTHER" id="PTHR46599:SF6">
    <property type="entry name" value="DUAL SPECIFICITY PHOSPHATASE 26"/>
    <property type="match status" value="1"/>
</dbReference>
<accession>A0ABQ9G2T6</accession>
<feature type="transmembrane region" description="Helical" evidence="1">
    <location>
        <begin position="45"/>
        <end position="65"/>
    </location>
</feature>
<dbReference type="EMBL" id="JARBHB010000017">
    <property type="protein sequence ID" value="KAJ8865692.1"/>
    <property type="molecule type" value="Genomic_DNA"/>
</dbReference>
<dbReference type="Proteomes" id="UP001159363">
    <property type="component" value="Chromosome 16"/>
</dbReference>
<keyword evidence="1" id="KW-1133">Transmembrane helix</keyword>
<evidence type="ECO:0000256" key="1">
    <source>
        <dbReference type="SAM" id="Phobius"/>
    </source>
</evidence>
<keyword evidence="4" id="KW-1185">Reference proteome</keyword>
<keyword evidence="1" id="KW-0812">Transmembrane</keyword>
<feature type="non-terminal residue" evidence="3">
    <location>
        <position position="205"/>
    </location>
</feature>
<evidence type="ECO:0000259" key="2">
    <source>
        <dbReference type="Pfam" id="PF13843"/>
    </source>
</evidence>
<dbReference type="PANTHER" id="PTHR46599">
    <property type="entry name" value="PIGGYBAC TRANSPOSABLE ELEMENT-DERIVED PROTEIN 4"/>
    <property type="match status" value="1"/>
</dbReference>
<evidence type="ECO:0000313" key="3">
    <source>
        <dbReference type="EMBL" id="KAJ8865692.1"/>
    </source>
</evidence>
<sequence>MQLPCLNTSTARCNVTHLPGLKAVRKIAKTVLDCWKKLVLPDTAINGMISALVVLVYLVGVKKALHVNVQELVELMIRLRQSHHKNFLMILSVTVKLSILVGKYTTADEMLEKFRGWCKFLQYIPNKPAKYGIKFKIYAGRQPEDPIKVDNDSSVVMHLLPPILYTGRHNTMDNYLTSVPVAKIFWNRGQQWFGTMRENNKNCIS</sequence>
<name>A0ABQ9G2T6_9NEOP</name>
<comment type="caution">
    <text evidence="3">The sequence shown here is derived from an EMBL/GenBank/DDBJ whole genome shotgun (WGS) entry which is preliminary data.</text>
</comment>
<keyword evidence="1" id="KW-0472">Membrane</keyword>
<protein>
    <recommendedName>
        <fullName evidence="2">PiggyBac transposable element-derived protein domain-containing protein</fullName>
    </recommendedName>
</protein>
<reference evidence="3 4" key="1">
    <citation type="submission" date="2023-02" db="EMBL/GenBank/DDBJ databases">
        <title>LHISI_Scaffold_Assembly.</title>
        <authorList>
            <person name="Stuart O.P."/>
            <person name="Cleave R."/>
            <person name="Magrath M.J.L."/>
            <person name="Mikheyev A.S."/>
        </authorList>
    </citation>
    <scope>NUCLEOTIDE SEQUENCE [LARGE SCALE GENOMIC DNA]</scope>
    <source>
        <strain evidence="3">Daus_M_001</strain>
        <tissue evidence="3">Leg muscle</tissue>
    </source>
</reference>
<gene>
    <name evidence="3" type="ORF">PR048_033212</name>
</gene>
<proteinExistence type="predicted"/>
<organism evidence="3 4">
    <name type="scientific">Dryococelus australis</name>
    <dbReference type="NCBI Taxonomy" id="614101"/>
    <lineage>
        <taxon>Eukaryota</taxon>
        <taxon>Metazoa</taxon>
        <taxon>Ecdysozoa</taxon>
        <taxon>Arthropoda</taxon>
        <taxon>Hexapoda</taxon>
        <taxon>Insecta</taxon>
        <taxon>Pterygota</taxon>
        <taxon>Neoptera</taxon>
        <taxon>Polyneoptera</taxon>
        <taxon>Phasmatodea</taxon>
        <taxon>Verophasmatodea</taxon>
        <taxon>Anareolatae</taxon>
        <taxon>Phasmatidae</taxon>
        <taxon>Eurycanthinae</taxon>
        <taxon>Dryococelus</taxon>
    </lineage>
</organism>
<dbReference type="InterPro" id="IPR029526">
    <property type="entry name" value="PGBD"/>
</dbReference>
<evidence type="ECO:0000313" key="4">
    <source>
        <dbReference type="Proteomes" id="UP001159363"/>
    </source>
</evidence>
<feature type="domain" description="PiggyBac transposable element-derived protein" evidence="2">
    <location>
        <begin position="102"/>
        <end position="202"/>
    </location>
</feature>